<dbReference type="GO" id="GO:0008270">
    <property type="term" value="F:zinc ion binding"/>
    <property type="evidence" value="ECO:0007669"/>
    <property type="project" value="InterPro"/>
</dbReference>
<comment type="subcellular location">
    <subcellularLocation>
        <location evidence="9">Cytoplasm</location>
    </subcellularLocation>
</comment>
<feature type="binding site" evidence="12">
    <location>
        <position position="55"/>
    </location>
    <ligand>
        <name>Ca(2+)</name>
        <dbReference type="ChEBI" id="CHEBI:29108"/>
    </ligand>
</feature>
<feature type="binding site" evidence="12">
    <location>
        <position position="53"/>
    </location>
    <ligand>
        <name>Ca(2+)</name>
        <dbReference type="ChEBI" id="CHEBI:29108"/>
    </ligand>
</feature>
<feature type="binding site" evidence="12">
    <location>
        <position position="80"/>
    </location>
    <ligand>
        <name>Zn(2+)</name>
        <dbReference type="ChEBI" id="CHEBI:29105"/>
        <label>1</label>
        <note>catalytic</note>
    </ligand>
</feature>
<keyword evidence="8 9" id="KW-0694">RNA-binding</keyword>
<comment type="cofactor">
    <cofactor evidence="12">
        <name>Zn(2+)</name>
        <dbReference type="ChEBI" id="CHEBI:29105"/>
    </cofactor>
    <text evidence="12">Binds 2 Zn(2+) ions per subunit. It is not clear if Zn(2+) or Mg(2+) is physiologically important.</text>
</comment>
<dbReference type="InterPro" id="IPR041636">
    <property type="entry name" value="RNase_J_C"/>
</dbReference>
<evidence type="ECO:0000256" key="7">
    <source>
        <dbReference type="ARBA" id="ARBA00022839"/>
    </source>
</evidence>
<evidence type="ECO:0000256" key="1">
    <source>
        <dbReference type="ARBA" id="ARBA00022490"/>
    </source>
</evidence>
<evidence type="ECO:0000256" key="11">
    <source>
        <dbReference type="PIRSR" id="PIRSR004803-2"/>
    </source>
</evidence>
<keyword evidence="3 12" id="KW-0479">Metal-binding</keyword>
<feature type="binding site" evidence="11">
    <location>
        <begin position="237"/>
        <end position="239"/>
    </location>
    <ligand>
        <name>substrate</name>
    </ligand>
</feature>
<keyword evidence="1 9" id="KW-0963">Cytoplasm</keyword>
<organism evidence="14 15">
    <name type="scientific">candidate division Kazan bacterium RIFCSPLOWO2_01_FULL_48_13</name>
    <dbReference type="NCBI Taxonomy" id="1798539"/>
    <lineage>
        <taxon>Bacteria</taxon>
        <taxon>Bacteria division Kazan-3B-28</taxon>
    </lineage>
</organism>
<keyword evidence="9" id="KW-0698">rRNA processing</keyword>
<keyword evidence="6 12" id="KW-0862">Zinc</keyword>
<dbReference type="PANTHER" id="PTHR43694">
    <property type="entry name" value="RIBONUCLEASE J"/>
    <property type="match status" value="1"/>
</dbReference>
<feature type="binding site" evidence="9 11">
    <location>
        <begin position="370"/>
        <end position="374"/>
    </location>
    <ligand>
        <name>substrate</name>
    </ligand>
</feature>
<dbReference type="Gene3D" id="3.60.15.10">
    <property type="entry name" value="Ribonuclease Z/Hydroxyacylglutathione hydrolase-like"/>
    <property type="match status" value="1"/>
</dbReference>
<feature type="active site" description="Proton donor" evidence="10">
    <location>
        <position position="200"/>
    </location>
</feature>
<keyword evidence="12" id="KW-0106">Calcium</keyword>
<dbReference type="GO" id="GO:0005737">
    <property type="term" value="C:cytoplasm"/>
    <property type="evidence" value="ECO:0007669"/>
    <property type="project" value="UniProtKB-SubCell"/>
</dbReference>
<feature type="binding site" evidence="12">
    <location>
        <position position="449"/>
    </location>
    <ligand>
        <name>Ca(2+)</name>
        <dbReference type="ChEBI" id="CHEBI:29108"/>
    </ligand>
</feature>
<comment type="subunit">
    <text evidence="9">Homodimer, may be a subunit of the RNA degradosome.</text>
</comment>
<comment type="similarity">
    <text evidence="9">Belongs to the metallo-beta-lactamase superfamily. RNA-metabolizing metallo-beta-lactamase-like family. Bacterial RNase J subfamily.</text>
</comment>
<dbReference type="Pfam" id="PF00753">
    <property type="entry name" value="Lactamase_B"/>
    <property type="match status" value="1"/>
</dbReference>
<evidence type="ECO:0000256" key="2">
    <source>
        <dbReference type="ARBA" id="ARBA00022722"/>
    </source>
</evidence>
<reference evidence="14 15" key="1">
    <citation type="journal article" date="2016" name="Nat. Commun.">
        <title>Thousands of microbial genomes shed light on interconnected biogeochemical processes in an aquifer system.</title>
        <authorList>
            <person name="Anantharaman K."/>
            <person name="Brown C.T."/>
            <person name="Hug L.A."/>
            <person name="Sharon I."/>
            <person name="Castelle C.J."/>
            <person name="Probst A.J."/>
            <person name="Thomas B.C."/>
            <person name="Singh A."/>
            <person name="Wilkins M.J."/>
            <person name="Karaoz U."/>
            <person name="Brodie E.L."/>
            <person name="Williams K.H."/>
            <person name="Hubbard S.S."/>
            <person name="Banfield J.F."/>
        </authorList>
    </citation>
    <scope>NUCLEOTIDE SEQUENCE [LARGE SCALE GENOMIC DNA]</scope>
</reference>
<accession>A0A1F4PNX7</accession>
<feature type="domain" description="Metallo-beta-lactamase" evidence="13">
    <location>
        <begin position="25"/>
        <end position="220"/>
    </location>
</feature>
<dbReference type="Gene3D" id="3.10.20.580">
    <property type="match status" value="1"/>
</dbReference>
<evidence type="ECO:0000256" key="5">
    <source>
        <dbReference type="ARBA" id="ARBA00022801"/>
    </source>
</evidence>
<sequence length="560" mass="61310">MQFRQNIKPENSLKILSLGGFGKVTSNMFVYEYGPDILLVDCGMGFPSEDMLGIDILIPDISYLKNQLGKIRGLVLTHGHEDHTGALPYILPQLGHIPVYGSKLTANLVMEKLAEYENIPKQVNILEPGTPLNLGKFTVESVRISHSIPDATNLVIQTPAGTVYHGSDFKFDFTPVDGVQPDVGRIAAAGNTGINLLLSDSLGSERAGYTPSEKTLEDMFEREISKCAGKFIVTTMSSNISRWRQAAEAAIRHGRRIAILGKSIDRNITVASRLGYLKIPGSVMVDPKEIKRLPPKNVCLLVAGSQAQPGSALERIATGEHSDVKLMPGDKVVFSSDYIPGNESAVQSLIDTLSHLGATVIYSNITDNLHVSGHGSRQDLLLMMALTRPKYLIPIGGTYRHMVQYSLLAQGMGYSPDKVLLPAYNQSILVSPDGVSLGPVTDIKNIMVDGLGIGDVGHAVLRDRKLLAEEGVVVAVAEIDQNNFSNLINLEIISRGFVFDKYYSHLLAEATTQVKNAFTKKSGHIDSDRYARQVIIDILEHFFFDRTHRRPMILPVVVEV</sequence>
<evidence type="ECO:0000256" key="6">
    <source>
        <dbReference type="ARBA" id="ARBA00022833"/>
    </source>
</evidence>
<dbReference type="Pfam" id="PF22505">
    <property type="entry name" value="RNase_J_b_CASP"/>
    <property type="match status" value="1"/>
</dbReference>
<dbReference type="GO" id="GO:0004534">
    <property type="term" value="F:5'-3' RNA exonuclease activity"/>
    <property type="evidence" value="ECO:0007669"/>
    <property type="project" value="UniProtKB-UniRule"/>
</dbReference>
<name>A0A1F4PNX7_UNCK3</name>
<dbReference type="InterPro" id="IPR001279">
    <property type="entry name" value="Metallo-B-lactamas"/>
</dbReference>
<keyword evidence="4 9" id="KW-0255">Endonuclease</keyword>
<dbReference type="InterPro" id="IPR030854">
    <property type="entry name" value="RNase_J_bac"/>
</dbReference>
<dbReference type="CDD" id="cd07714">
    <property type="entry name" value="RNaseJ_MBL-fold"/>
    <property type="match status" value="1"/>
</dbReference>
<feature type="binding site" evidence="12">
    <location>
        <position position="83"/>
    </location>
    <ligand>
        <name>Zn(2+)</name>
        <dbReference type="ChEBI" id="CHEBI:29105"/>
        <label>1</label>
        <note>catalytic</note>
    </ligand>
</feature>
<dbReference type="EC" id="3.1.-.-" evidence="9"/>
<evidence type="ECO:0000256" key="12">
    <source>
        <dbReference type="PIRSR" id="PIRSR004803-3"/>
    </source>
</evidence>
<dbReference type="InterPro" id="IPR036866">
    <property type="entry name" value="RibonucZ/Hydroxyglut_hydro"/>
</dbReference>
<comment type="cofactor">
    <cofactor evidence="12">
        <name>Ca(2+)</name>
        <dbReference type="ChEBI" id="CHEBI:29108"/>
    </cofactor>
    <text evidence="12">Binds 1 Ca(2+) cation per subunit. Seen in 1 crystal structure, it is not clear if it is physiologically important.</text>
</comment>
<evidence type="ECO:0000256" key="3">
    <source>
        <dbReference type="ARBA" id="ARBA00022723"/>
    </source>
</evidence>
<keyword evidence="2 9" id="KW-0540">Nuclease</keyword>
<feature type="binding site" evidence="12">
    <location>
        <position position="78"/>
    </location>
    <ligand>
        <name>Zn(2+)</name>
        <dbReference type="ChEBI" id="CHEBI:29105"/>
        <label>2</label>
        <note>catalytic</note>
    </ligand>
</feature>
<feature type="binding site" evidence="12">
    <location>
        <position position="146"/>
    </location>
    <ligand>
        <name>Zn(2+)</name>
        <dbReference type="ChEBI" id="CHEBI:29105"/>
        <label>1</label>
        <note>catalytic</note>
    </ligand>
</feature>
<dbReference type="SUPFAM" id="SSF56281">
    <property type="entry name" value="Metallo-hydrolase/oxidoreductase"/>
    <property type="match status" value="1"/>
</dbReference>
<dbReference type="Pfam" id="PF17770">
    <property type="entry name" value="RNase_J_C"/>
    <property type="match status" value="1"/>
</dbReference>
<evidence type="ECO:0000313" key="14">
    <source>
        <dbReference type="EMBL" id="OGB85300.1"/>
    </source>
</evidence>
<dbReference type="PANTHER" id="PTHR43694:SF1">
    <property type="entry name" value="RIBONUCLEASE J"/>
    <property type="match status" value="1"/>
</dbReference>
<feature type="binding site" evidence="12">
    <location>
        <position position="168"/>
    </location>
    <ligand>
        <name>Zn(2+)</name>
        <dbReference type="ChEBI" id="CHEBI:29105"/>
        <label>1</label>
        <note>catalytic</note>
    </ligand>
</feature>
<dbReference type="EMBL" id="METE01000005">
    <property type="protein sequence ID" value="OGB85300.1"/>
    <property type="molecule type" value="Genomic_DNA"/>
</dbReference>
<dbReference type="AlphaFoldDB" id="A0A1F4PNX7"/>
<dbReference type="GO" id="GO:0006364">
    <property type="term" value="P:rRNA processing"/>
    <property type="evidence" value="ECO:0007669"/>
    <property type="project" value="UniProtKB-UniRule"/>
</dbReference>
<dbReference type="InterPro" id="IPR011108">
    <property type="entry name" value="RMMBL"/>
</dbReference>
<feature type="active site" description="Proton acceptor" evidence="10">
    <location>
        <position position="374"/>
    </location>
</feature>
<keyword evidence="7 9" id="KW-0269">Exonuclease</keyword>
<comment type="caution">
    <text evidence="14">The sequence shown here is derived from an EMBL/GenBank/DDBJ whole genome shotgun (WGS) entry which is preliminary data.</text>
</comment>
<dbReference type="GO" id="GO:0004521">
    <property type="term" value="F:RNA endonuclease activity"/>
    <property type="evidence" value="ECO:0007669"/>
    <property type="project" value="UniProtKB-UniRule"/>
</dbReference>
<dbReference type="InterPro" id="IPR042173">
    <property type="entry name" value="RNase_J_2"/>
</dbReference>
<evidence type="ECO:0000256" key="8">
    <source>
        <dbReference type="ARBA" id="ARBA00022884"/>
    </source>
</evidence>
<dbReference type="STRING" id="1798539.A2994_03600"/>
<evidence type="ECO:0000256" key="4">
    <source>
        <dbReference type="ARBA" id="ARBA00022759"/>
    </source>
</evidence>
<feature type="binding site" evidence="12">
    <location>
        <position position="82"/>
    </location>
    <ligand>
        <name>Zn(2+)</name>
        <dbReference type="ChEBI" id="CHEBI:29105"/>
        <label>1</label>
        <note>catalytic</note>
    </ligand>
</feature>
<gene>
    <name evidence="9" type="primary">rnj</name>
    <name evidence="14" type="ORF">A2994_03600</name>
</gene>
<dbReference type="SMART" id="SM00849">
    <property type="entry name" value="Lactamase_B"/>
    <property type="match status" value="1"/>
</dbReference>
<keyword evidence="5 9" id="KW-0378">Hydrolase</keyword>
<dbReference type="GO" id="GO:0003723">
    <property type="term" value="F:RNA binding"/>
    <property type="evidence" value="ECO:0007669"/>
    <property type="project" value="UniProtKB-UniRule"/>
</dbReference>
<dbReference type="NCBIfam" id="TIGR00649">
    <property type="entry name" value="MG423"/>
    <property type="match status" value="1"/>
</dbReference>
<dbReference type="HAMAP" id="MF_01491">
    <property type="entry name" value="RNase_J_bact"/>
    <property type="match status" value="1"/>
</dbReference>
<dbReference type="PIRSF" id="PIRSF004803">
    <property type="entry name" value="RnjA"/>
    <property type="match status" value="1"/>
</dbReference>
<dbReference type="Proteomes" id="UP000179010">
    <property type="component" value="Unassembled WGS sequence"/>
</dbReference>
<comment type="function">
    <text evidence="9">An RNase that has 5'-3' exonuclease and possibly endonuclease activity. Involved in maturation of rRNA and in some organisms also mRNA maturation and/or decay.</text>
</comment>
<evidence type="ECO:0000256" key="10">
    <source>
        <dbReference type="PIRSR" id="PIRSR004803-1"/>
    </source>
</evidence>
<dbReference type="InterPro" id="IPR055132">
    <property type="entry name" value="RNase_J_b_CASP"/>
</dbReference>
<dbReference type="InterPro" id="IPR004613">
    <property type="entry name" value="RNase_J"/>
</dbReference>
<dbReference type="Pfam" id="PF07521">
    <property type="entry name" value="RMMBL"/>
    <property type="match status" value="1"/>
</dbReference>
<evidence type="ECO:0000259" key="13">
    <source>
        <dbReference type="SMART" id="SM00849"/>
    </source>
</evidence>
<evidence type="ECO:0000313" key="15">
    <source>
        <dbReference type="Proteomes" id="UP000179010"/>
    </source>
</evidence>
<protein>
    <recommendedName>
        <fullName evidence="9">Ribonuclease J</fullName>
        <shortName evidence="9">RNase J</shortName>
        <ecNumber evidence="9">3.1.-.-</ecNumber>
    </recommendedName>
</protein>
<proteinExistence type="inferred from homology"/>
<dbReference type="Gene3D" id="3.40.50.10710">
    <property type="entry name" value="Metallo-hydrolase/oxidoreductase"/>
    <property type="match status" value="1"/>
</dbReference>
<evidence type="ECO:0000256" key="9">
    <source>
        <dbReference type="HAMAP-Rule" id="MF_01491"/>
    </source>
</evidence>